<comment type="caution">
    <text evidence="1">The sequence shown here is derived from an EMBL/GenBank/DDBJ whole genome shotgun (WGS) entry which is preliminary data.</text>
</comment>
<dbReference type="Gene3D" id="4.10.280.10">
    <property type="entry name" value="Helix-loop-helix DNA-binding domain"/>
    <property type="match status" value="1"/>
</dbReference>
<dbReference type="EMBL" id="JAAIKC010000009">
    <property type="protein sequence ID" value="NEW08476.1"/>
    <property type="molecule type" value="Genomic_DNA"/>
</dbReference>
<name>A0A6G4A1W1_9BACL</name>
<reference evidence="1" key="1">
    <citation type="submission" date="2020-02" db="EMBL/GenBank/DDBJ databases">
        <authorList>
            <person name="Shen X.-R."/>
            <person name="Zhang Y.-X."/>
        </authorList>
    </citation>
    <scope>NUCLEOTIDE SEQUENCE</scope>
    <source>
        <strain evidence="1">SYP-B3998</strain>
    </source>
</reference>
<proteinExistence type="predicted"/>
<dbReference type="InterPro" id="IPR037208">
    <property type="entry name" value="Spo0E-like_sf"/>
</dbReference>
<protein>
    <submittedName>
        <fullName evidence="1">Spo0E family sporulation regulatory protein-aspartic acid phosphatase</fullName>
    </submittedName>
</protein>
<evidence type="ECO:0000313" key="1">
    <source>
        <dbReference type="EMBL" id="NEW08476.1"/>
    </source>
</evidence>
<dbReference type="SUPFAM" id="SSF140500">
    <property type="entry name" value="BAS1536-like"/>
    <property type="match status" value="1"/>
</dbReference>
<accession>A0A6G4A1W1</accession>
<dbReference type="InterPro" id="IPR018540">
    <property type="entry name" value="Spo0E-like"/>
</dbReference>
<dbReference type="GO" id="GO:0043937">
    <property type="term" value="P:regulation of sporulation"/>
    <property type="evidence" value="ECO:0007669"/>
    <property type="project" value="InterPro"/>
</dbReference>
<organism evidence="1">
    <name type="scientific">Paenibacillus sp. SYP-B3998</name>
    <dbReference type="NCBI Taxonomy" id="2678564"/>
    <lineage>
        <taxon>Bacteria</taxon>
        <taxon>Bacillati</taxon>
        <taxon>Bacillota</taxon>
        <taxon>Bacilli</taxon>
        <taxon>Bacillales</taxon>
        <taxon>Paenibacillaceae</taxon>
        <taxon>Paenibacillus</taxon>
    </lineage>
</organism>
<dbReference type="AlphaFoldDB" id="A0A6G4A1W1"/>
<dbReference type="InterPro" id="IPR036638">
    <property type="entry name" value="HLH_DNA-bd_sf"/>
</dbReference>
<dbReference type="GO" id="GO:0046983">
    <property type="term" value="F:protein dimerization activity"/>
    <property type="evidence" value="ECO:0007669"/>
    <property type="project" value="InterPro"/>
</dbReference>
<sequence length="36" mass="4280">MILLGNVHGFLHPAVQQCSRQLDQLLLQFYEINRRQ</sequence>
<dbReference type="Pfam" id="PF09388">
    <property type="entry name" value="SpoOE-like"/>
    <property type="match status" value="1"/>
</dbReference>
<gene>
    <name evidence="1" type="ORF">GK047_20985</name>
</gene>